<proteinExistence type="predicted"/>
<dbReference type="Proteomes" id="UP000610846">
    <property type="component" value="Unassembled WGS sequence"/>
</dbReference>
<dbReference type="AlphaFoldDB" id="A0A927G855"/>
<evidence type="ECO:0000313" key="2">
    <source>
        <dbReference type="Proteomes" id="UP000610846"/>
    </source>
</evidence>
<dbReference type="EMBL" id="JACYHB010000003">
    <property type="protein sequence ID" value="MBD8078483.1"/>
    <property type="molecule type" value="Genomic_DNA"/>
</dbReference>
<keyword evidence="2" id="KW-1185">Reference proteome</keyword>
<evidence type="ECO:0000313" key="1">
    <source>
        <dbReference type="EMBL" id="MBD8078483.1"/>
    </source>
</evidence>
<name>A0A927G855_9MICO</name>
<comment type="caution">
    <text evidence="1">The sequence shown here is derived from an EMBL/GenBank/DDBJ whole genome shotgun (WGS) entry which is preliminary data.</text>
</comment>
<gene>
    <name evidence="1" type="ORF">IF651_05345</name>
</gene>
<reference evidence="1" key="1">
    <citation type="journal article" date="2018" name="Curr. Microbiol.">
        <title>Cellulosimicrobium arenosum sp. nov., Isolated from Marine Sediment Sand.</title>
        <authorList>
            <person name="Oh M."/>
            <person name="Kim J.H."/>
            <person name="Yoon J.H."/>
            <person name="Schumann P."/>
            <person name="Kim W."/>
        </authorList>
    </citation>
    <scope>NUCLEOTIDE SEQUENCE</scope>
    <source>
        <strain evidence="1">KCTC 49039</strain>
    </source>
</reference>
<protein>
    <submittedName>
        <fullName evidence="1">Uncharacterized protein</fullName>
    </submittedName>
</protein>
<sequence length="130" mass="13611">MTGRTTPCDRATRRGRLDKARQFAEVAHQTQILADGVPGEVADAFVTLAVHAGIAASDVICCVRLGEHARGESHSAATALLATADRDVAKHLSTLLQMKTTAGYSAVPASAQDMLRAARAMDARAEEIAG</sequence>
<organism evidence="1 2">
    <name type="scientific">Cellulosimicrobium arenosum</name>
    <dbReference type="NCBI Taxonomy" id="2708133"/>
    <lineage>
        <taxon>Bacteria</taxon>
        <taxon>Bacillati</taxon>
        <taxon>Actinomycetota</taxon>
        <taxon>Actinomycetes</taxon>
        <taxon>Micrococcales</taxon>
        <taxon>Promicromonosporaceae</taxon>
        <taxon>Cellulosimicrobium</taxon>
    </lineage>
</organism>
<reference evidence="1" key="2">
    <citation type="submission" date="2020-09" db="EMBL/GenBank/DDBJ databases">
        <authorList>
            <person name="Yu Y."/>
        </authorList>
    </citation>
    <scope>NUCLEOTIDE SEQUENCE</scope>
    <source>
        <strain evidence="1">KCTC 49039</strain>
    </source>
</reference>
<accession>A0A927G855</accession>